<name>A0AAP0K6B8_9MAGN</name>
<reference evidence="2 3" key="1">
    <citation type="submission" date="2024-01" db="EMBL/GenBank/DDBJ databases">
        <title>Genome assemblies of Stephania.</title>
        <authorList>
            <person name="Yang L."/>
        </authorList>
    </citation>
    <scope>NUCLEOTIDE SEQUENCE [LARGE SCALE GENOMIC DNA]</scope>
    <source>
        <strain evidence="2">QJT</strain>
        <tissue evidence="2">Leaf</tissue>
    </source>
</reference>
<evidence type="ECO:0000313" key="2">
    <source>
        <dbReference type="EMBL" id="KAK9146803.1"/>
    </source>
</evidence>
<organism evidence="2 3">
    <name type="scientific">Stephania japonica</name>
    <dbReference type="NCBI Taxonomy" id="461633"/>
    <lineage>
        <taxon>Eukaryota</taxon>
        <taxon>Viridiplantae</taxon>
        <taxon>Streptophyta</taxon>
        <taxon>Embryophyta</taxon>
        <taxon>Tracheophyta</taxon>
        <taxon>Spermatophyta</taxon>
        <taxon>Magnoliopsida</taxon>
        <taxon>Ranunculales</taxon>
        <taxon>Menispermaceae</taxon>
        <taxon>Menispermoideae</taxon>
        <taxon>Cissampelideae</taxon>
        <taxon>Stephania</taxon>
    </lineage>
</organism>
<accession>A0AAP0K6B8</accession>
<keyword evidence="3" id="KW-1185">Reference proteome</keyword>
<sequence>MGLKPETFERKISFRHEPQVLSRAPTWMTTASDLNLKEVSVAIKNFFLFWFLVIVVIKGLGYDLFINLDLVCNNYLSIFITFNNFC</sequence>
<evidence type="ECO:0000313" key="3">
    <source>
        <dbReference type="Proteomes" id="UP001417504"/>
    </source>
</evidence>
<keyword evidence="1" id="KW-1133">Transmembrane helix</keyword>
<dbReference type="Proteomes" id="UP001417504">
    <property type="component" value="Unassembled WGS sequence"/>
</dbReference>
<keyword evidence="1" id="KW-0472">Membrane</keyword>
<proteinExistence type="predicted"/>
<dbReference type="AlphaFoldDB" id="A0AAP0K6B8"/>
<comment type="caution">
    <text evidence="2">The sequence shown here is derived from an EMBL/GenBank/DDBJ whole genome shotgun (WGS) entry which is preliminary data.</text>
</comment>
<dbReference type="EMBL" id="JBBNAE010000002">
    <property type="protein sequence ID" value="KAK9146803.1"/>
    <property type="molecule type" value="Genomic_DNA"/>
</dbReference>
<protein>
    <submittedName>
        <fullName evidence="2">Uncharacterized protein</fullName>
    </submittedName>
</protein>
<gene>
    <name evidence="2" type="ORF">Sjap_006706</name>
</gene>
<keyword evidence="1" id="KW-0812">Transmembrane</keyword>
<evidence type="ECO:0000256" key="1">
    <source>
        <dbReference type="SAM" id="Phobius"/>
    </source>
</evidence>
<feature type="transmembrane region" description="Helical" evidence="1">
    <location>
        <begin position="46"/>
        <end position="66"/>
    </location>
</feature>